<dbReference type="SUPFAM" id="SSF143243">
    <property type="entry name" value="Nqo5-like"/>
    <property type="match status" value="1"/>
</dbReference>
<reference evidence="5" key="2">
    <citation type="submission" date="2020-09" db="EMBL/GenBank/DDBJ databases">
        <authorList>
            <person name="Sun Q."/>
            <person name="Ohkuma M."/>
        </authorList>
    </citation>
    <scope>NUCLEOTIDE SEQUENCE</scope>
    <source>
        <strain evidence="5">JCM 10088</strain>
    </source>
</reference>
<dbReference type="RefSeq" id="WP_188596273.1">
    <property type="nucleotide sequence ID" value="NZ_BMNL01000002.1"/>
</dbReference>
<evidence type="ECO:0000259" key="3">
    <source>
        <dbReference type="Pfam" id="PF00329"/>
    </source>
</evidence>
<dbReference type="PANTHER" id="PTHR11995:SF14">
    <property type="entry name" value="NADH DEHYDROGENASE [UBIQUINONE] IRON-SULFUR PROTEIN 7, MITOCHONDRIAL"/>
    <property type="match status" value="1"/>
</dbReference>
<dbReference type="GO" id="GO:0045271">
    <property type="term" value="C:respiratory chain complex I"/>
    <property type="evidence" value="ECO:0007669"/>
    <property type="project" value="TreeGrafter"/>
</dbReference>
<dbReference type="GO" id="GO:0051539">
    <property type="term" value="F:4 iron, 4 sulfur cluster binding"/>
    <property type="evidence" value="ECO:0007669"/>
    <property type="project" value="InterPro"/>
</dbReference>
<evidence type="ECO:0000313" key="6">
    <source>
        <dbReference type="Proteomes" id="UP000610960"/>
    </source>
</evidence>
<feature type="compositionally biased region" description="Pro residues" evidence="2">
    <location>
        <begin position="178"/>
        <end position="187"/>
    </location>
</feature>
<dbReference type="GO" id="GO:0008137">
    <property type="term" value="F:NADH dehydrogenase (ubiquinone) activity"/>
    <property type="evidence" value="ECO:0007669"/>
    <property type="project" value="InterPro"/>
</dbReference>
<dbReference type="Proteomes" id="UP000610960">
    <property type="component" value="Unassembled WGS sequence"/>
</dbReference>
<dbReference type="GO" id="GO:0015990">
    <property type="term" value="P:electron transport coupled proton transport"/>
    <property type="evidence" value="ECO:0007669"/>
    <property type="project" value="TreeGrafter"/>
</dbReference>
<accession>A0A830GU34</accession>
<dbReference type="Gene3D" id="3.40.50.12280">
    <property type="match status" value="1"/>
</dbReference>
<feature type="region of interest" description="Disordered" evidence="2">
    <location>
        <begin position="160"/>
        <end position="194"/>
    </location>
</feature>
<evidence type="ECO:0000256" key="2">
    <source>
        <dbReference type="SAM" id="MobiDB-lite"/>
    </source>
</evidence>
<dbReference type="NCBIfam" id="TIGR01957">
    <property type="entry name" value="nuoB_fam"/>
    <property type="match status" value="1"/>
</dbReference>
<gene>
    <name evidence="5" type="ORF">GCM10007981_09500</name>
</gene>
<dbReference type="AlphaFoldDB" id="A0A830GU34"/>
<dbReference type="InterPro" id="IPR001268">
    <property type="entry name" value="NADH_UbQ_OxRdtase_30kDa_su"/>
</dbReference>
<dbReference type="NCBIfam" id="NF005012">
    <property type="entry name" value="PRK06411.1"/>
    <property type="match status" value="1"/>
</dbReference>
<dbReference type="SUPFAM" id="SSF56770">
    <property type="entry name" value="HydA/Nqo6-like"/>
    <property type="match status" value="1"/>
</dbReference>
<dbReference type="InterPro" id="IPR006137">
    <property type="entry name" value="NADH_UbQ_OxRdtase-like_20kDa"/>
</dbReference>
<dbReference type="GO" id="GO:0048038">
    <property type="term" value="F:quinone binding"/>
    <property type="evidence" value="ECO:0007669"/>
    <property type="project" value="InterPro"/>
</dbReference>
<dbReference type="InterPro" id="IPR037232">
    <property type="entry name" value="NADH_quin_OxRdtase_su_C/D-like"/>
</dbReference>
<dbReference type="Pfam" id="PF00329">
    <property type="entry name" value="Complex1_30kDa"/>
    <property type="match status" value="1"/>
</dbReference>
<organism evidence="5 6">
    <name type="scientific">Thermocladium modestius</name>
    <dbReference type="NCBI Taxonomy" id="62609"/>
    <lineage>
        <taxon>Archaea</taxon>
        <taxon>Thermoproteota</taxon>
        <taxon>Thermoprotei</taxon>
        <taxon>Thermoproteales</taxon>
        <taxon>Thermoproteaceae</taxon>
        <taxon>Thermocladium</taxon>
    </lineage>
</organism>
<feature type="domain" description="NADH:ubiquinone oxidoreductase-like 20kDa subunit" evidence="4">
    <location>
        <begin position="44"/>
        <end position="151"/>
    </location>
</feature>
<comment type="similarity">
    <text evidence="1">Belongs to the complex I 20 kDa subunit family.</text>
</comment>
<proteinExistence type="inferred from homology"/>
<name>A0A830GU34_9CREN</name>
<sequence>MTSSELVPKIKISLTGQEIPLLPEKISRWGIKYSIWPTHLVTACCGVEFAQTSAPGYDAERWGFLPFLGPRQTNAIVIEGTLSLKMAKIARVVYDQMPSPKFVIAMGACAMEGGVFWNSYHVAKAEDVLPIDAYVMGCPPTPEAVIRAIRMVQDKIEKGKMTPSIAPNKYDSTTLPKSPKPQNPPSPPHRREEVKDINTCKPAANLQWPQGNELSSKLKDAGINAVLQGMNRLCATTDANNIANAVESAFKLGFDHVKSINIIDLPLKGVFRVEYVLGSYEKGMEAVLLTINAEVPRDNPKVPSIISIYPGADYQEREMHELFGVWFEGNPWMGRNFMLSPDTPIKYPLRKEHEIPSLGRVIVER</sequence>
<dbReference type="PANTHER" id="PTHR11995">
    <property type="entry name" value="NADH DEHYDROGENASE"/>
    <property type="match status" value="1"/>
</dbReference>
<evidence type="ECO:0000313" key="5">
    <source>
        <dbReference type="EMBL" id="GGP20633.1"/>
    </source>
</evidence>
<dbReference type="InterPro" id="IPR006138">
    <property type="entry name" value="NADH_UQ_OxRdtase_20Kd_su"/>
</dbReference>
<reference evidence="5" key="1">
    <citation type="journal article" date="2014" name="Int. J. Syst. Evol. Microbiol.">
        <title>Complete genome sequence of Corynebacterium casei LMG S-19264T (=DSM 44701T), isolated from a smear-ripened cheese.</title>
        <authorList>
            <consortium name="US DOE Joint Genome Institute (JGI-PGF)"/>
            <person name="Walter F."/>
            <person name="Albersmeier A."/>
            <person name="Kalinowski J."/>
            <person name="Ruckert C."/>
        </authorList>
    </citation>
    <scope>NUCLEOTIDE SEQUENCE</scope>
    <source>
        <strain evidence="5">JCM 10088</strain>
    </source>
</reference>
<comment type="caution">
    <text evidence="5">The sequence shown here is derived from an EMBL/GenBank/DDBJ whole genome shotgun (WGS) entry which is preliminary data.</text>
</comment>
<protein>
    <submittedName>
        <fullName evidence="5">F420H(2):quinone oxidoreductase</fullName>
    </submittedName>
</protein>
<dbReference type="GO" id="GO:0009060">
    <property type="term" value="P:aerobic respiration"/>
    <property type="evidence" value="ECO:0007669"/>
    <property type="project" value="TreeGrafter"/>
</dbReference>
<dbReference type="Gene3D" id="3.30.460.80">
    <property type="entry name" value="NADH:ubiquinone oxidoreductase, 30kDa subunit"/>
    <property type="match status" value="1"/>
</dbReference>
<evidence type="ECO:0000256" key="1">
    <source>
        <dbReference type="ARBA" id="ARBA00009173"/>
    </source>
</evidence>
<evidence type="ECO:0000259" key="4">
    <source>
        <dbReference type="Pfam" id="PF01058"/>
    </source>
</evidence>
<feature type="domain" description="NADH:ubiquinone oxidoreductase 30kDa subunit" evidence="3">
    <location>
        <begin position="238"/>
        <end position="355"/>
    </location>
</feature>
<keyword evidence="6" id="KW-1185">Reference proteome</keyword>
<dbReference type="OrthoDB" id="5740at2157"/>
<dbReference type="EMBL" id="BMNL01000002">
    <property type="protein sequence ID" value="GGP20633.1"/>
    <property type="molecule type" value="Genomic_DNA"/>
</dbReference>
<dbReference type="Pfam" id="PF01058">
    <property type="entry name" value="Oxidored_q6"/>
    <property type="match status" value="1"/>
</dbReference>